<evidence type="ECO:0000313" key="4">
    <source>
        <dbReference type="EMBL" id="MBR0658888.1"/>
    </source>
</evidence>
<keyword evidence="3" id="KW-0963">Cytoplasm</keyword>
<reference evidence="5 6" key="2">
    <citation type="submission" date="2020-02" db="EMBL/GenBank/DDBJ databases">
        <authorList>
            <person name="Sun Q."/>
            <person name="Inoue M."/>
        </authorList>
    </citation>
    <scope>NUCLEOTIDE SEQUENCE [LARGE SCALE GENOMIC DNA]</scope>
    <source>
        <strain evidence="5 6">KCTC 22478</strain>
    </source>
</reference>
<dbReference type="PANTHER" id="PTHR33643:SF1">
    <property type="entry name" value="UREASE ACCESSORY PROTEIN D"/>
    <property type="match status" value="1"/>
</dbReference>
<dbReference type="Proteomes" id="UP001138708">
    <property type="component" value="Unassembled WGS sequence"/>
</dbReference>
<protein>
    <recommendedName>
        <fullName evidence="3">Urease accessory protein UreD</fullName>
    </recommendedName>
</protein>
<comment type="function">
    <text evidence="3">Required for maturation of urease via the functional incorporation of the urease nickel metallocenter.</text>
</comment>
<comment type="subcellular location">
    <subcellularLocation>
        <location evidence="3">Cytoplasm</location>
    </subcellularLocation>
</comment>
<organism evidence="4 7">
    <name type="scientific">Neoroseomonas oryzicola</name>
    <dbReference type="NCBI Taxonomy" id="535904"/>
    <lineage>
        <taxon>Bacteria</taxon>
        <taxon>Pseudomonadati</taxon>
        <taxon>Pseudomonadota</taxon>
        <taxon>Alphaproteobacteria</taxon>
        <taxon>Acetobacterales</taxon>
        <taxon>Acetobacteraceae</taxon>
        <taxon>Neoroseomonas</taxon>
    </lineage>
</organism>
<gene>
    <name evidence="3" type="primary">ureD</name>
    <name evidence="5" type="ORF">GWK15_02315</name>
    <name evidence="4" type="ORF">GXW75_06490</name>
</gene>
<keyword evidence="3" id="KW-0996">Nickel insertion</keyword>
<dbReference type="GO" id="GO:0016151">
    <property type="term" value="F:nickel cation binding"/>
    <property type="evidence" value="ECO:0007669"/>
    <property type="project" value="UniProtKB-UniRule"/>
</dbReference>
<dbReference type="Proteomes" id="UP000746741">
    <property type="component" value="Unassembled WGS sequence"/>
</dbReference>
<keyword evidence="6" id="KW-1185">Reference proteome</keyword>
<dbReference type="InterPro" id="IPR002669">
    <property type="entry name" value="UreD"/>
</dbReference>
<dbReference type="AlphaFoldDB" id="A0A9X9WEX8"/>
<evidence type="ECO:0000313" key="7">
    <source>
        <dbReference type="Proteomes" id="UP001138708"/>
    </source>
</evidence>
<sequence>MPRAATLPSHQRSRGGASLRFEVARGATRLADLHQASPMRILFPEPEPGEPPLAALVNTAGGLAGGDAVEVGIALGPGAEACVSTPAAEKIYRSLGAETRVAARLEVETGATLEWIPQETILFDGARLTRRLDVDIAADARLLMAEMLVFGRHARGEALHAGSLLDSWRLRRDGRLVWADGMALDGTLRDRLDSPFGFGGAEACATLVLLASAPLEEARDALRAEGMAATILRPGMLILRWLGGAVPVRDGLGQAIRMLRARVLGRPPALPRLWTC</sequence>
<dbReference type="GO" id="GO:0005737">
    <property type="term" value="C:cytoplasm"/>
    <property type="evidence" value="ECO:0007669"/>
    <property type="project" value="UniProtKB-SubCell"/>
</dbReference>
<dbReference type="RefSeq" id="WP_168038659.1">
    <property type="nucleotide sequence ID" value="NZ_JAAEDK010000011.1"/>
</dbReference>
<evidence type="ECO:0000256" key="1">
    <source>
        <dbReference type="ARBA" id="ARBA00007177"/>
    </source>
</evidence>
<reference evidence="4" key="3">
    <citation type="journal article" date="2021" name="Syst. Appl. Microbiol.">
        <title>Roseomonas hellenica sp. nov., isolated from roots of wild-growing Alkanna tinctoria.</title>
        <authorList>
            <person name="Rat A."/>
            <person name="Naranjo H.D."/>
            <person name="Lebbe L."/>
            <person name="Cnockaert M."/>
            <person name="Krigas N."/>
            <person name="Grigoriadou K."/>
            <person name="Maloupa E."/>
            <person name="Willems A."/>
        </authorList>
    </citation>
    <scope>NUCLEOTIDE SEQUENCE</scope>
    <source>
        <strain evidence="4">LMG 31161</strain>
    </source>
</reference>
<comment type="caution">
    <text evidence="4">The sequence shown here is derived from an EMBL/GenBank/DDBJ whole genome shotgun (WGS) entry which is preliminary data.</text>
</comment>
<name>A0A9X9WEX8_9PROT</name>
<reference evidence="4" key="1">
    <citation type="submission" date="2020-01" db="EMBL/GenBank/DDBJ databases">
        <authorList>
            <person name="Rat A."/>
        </authorList>
    </citation>
    <scope>NUCLEOTIDE SEQUENCE</scope>
    <source>
        <strain evidence="4">LMG 31161</strain>
    </source>
</reference>
<accession>A0A9X9WEX8</accession>
<comment type="subunit">
    <text evidence="3">UreD, UreF and UreG form a complex that acts as a GTP-hydrolysis-dependent molecular chaperone, activating the urease apoprotein by helping to assemble the nickel containing metallocenter of UreC. The UreE protein probably delivers the nickel.</text>
</comment>
<dbReference type="EMBL" id="JAAEDK010000011">
    <property type="protein sequence ID" value="MBR0658888.1"/>
    <property type="molecule type" value="Genomic_DNA"/>
</dbReference>
<evidence type="ECO:0000256" key="3">
    <source>
        <dbReference type="HAMAP-Rule" id="MF_01384"/>
    </source>
</evidence>
<dbReference type="HAMAP" id="MF_01384">
    <property type="entry name" value="UreD"/>
    <property type="match status" value="1"/>
</dbReference>
<evidence type="ECO:0000313" key="6">
    <source>
        <dbReference type="Proteomes" id="UP000746741"/>
    </source>
</evidence>
<dbReference type="Pfam" id="PF01774">
    <property type="entry name" value="UreD"/>
    <property type="match status" value="1"/>
</dbReference>
<comment type="similarity">
    <text evidence="1 3">Belongs to the UreD family.</text>
</comment>
<proteinExistence type="inferred from homology"/>
<dbReference type="EMBL" id="JAAVUP010000001">
    <property type="protein sequence ID" value="NKE15760.1"/>
    <property type="molecule type" value="Genomic_DNA"/>
</dbReference>
<keyword evidence="2 3" id="KW-0143">Chaperone</keyword>
<evidence type="ECO:0000313" key="5">
    <source>
        <dbReference type="EMBL" id="NKE15760.1"/>
    </source>
</evidence>
<dbReference type="PANTHER" id="PTHR33643">
    <property type="entry name" value="UREASE ACCESSORY PROTEIN D"/>
    <property type="match status" value="1"/>
</dbReference>
<evidence type="ECO:0000256" key="2">
    <source>
        <dbReference type="ARBA" id="ARBA00023186"/>
    </source>
</evidence>